<sequence>MRIIFIKSYDSFIAGNVCDVLSAKANQLINLGIAEEYHGQNVEVYPQREQEPEKEIVYVPIIVPESELYSMQEEQEEEFDLEDKPIKNKTKIK</sequence>
<organism evidence="2">
    <name type="scientific">uncultured Caudovirales phage</name>
    <dbReference type="NCBI Taxonomy" id="2100421"/>
    <lineage>
        <taxon>Viruses</taxon>
        <taxon>Duplodnaviria</taxon>
        <taxon>Heunggongvirae</taxon>
        <taxon>Uroviricota</taxon>
        <taxon>Caudoviricetes</taxon>
        <taxon>Peduoviridae</taxon>
        <taxon>Maltschvirus</taxon>
        <taxon>Maltschvirus maltsch</taxon>
    </lineage>
</organism>
<name>A0A6J5MH26_9CAUD</name>
<dbReference type="EMBL" id="LR796437">
    <property type="protein sequence ID" value="CAB4144460.1"/>
    <property type="molecule type" value="Genomic_DNA"/>
</dbReference>
<feature type="region of interest" description="Disordered" evidence="1">
    <location>
        <begin position="73"/>
        <end position="93"/>
    </location>
</feature>
<proteinExistence type="predicted"/>
<accession>A0A6J5MH26</accession>
<gene>
    <name evidence="2" type="ORF">UFOVP458_38</name>
</gene>
<reference evidence="2" key="1">
    <citation type="submission" date="2020-04" db="EMBL/GenBank/DDBJ databases">
        <authorList>
            <person name="Chiriac C."/>
            <person name="Salcher M."/>
            <person name="Ghai R."/>
            <person name="Kavagutti S V."/>
        </authorList>
    </citation>
    <scope>NUCLEOTIDE SEQUENCE</scope>
</reference>
<evidence type="ECO:0000256" key="1">
    <source>
        <dbReference type="SAM" id="MobiDB-lite"/>
    </source>
</evidence>
<evidence type="ECO:0000313" key="2">
    <source>
        <dbReference type="EMBL" id="CAB4144460.1"/>
    </source>
</evidence>
<protein>
    <submittedName>
        <fullName evidence="2">Uncharacterized protein</fullName>
    </submittedName>
</protein>